<name>A0A9X4NVU1_9BURK</name>
<evidence type="ECO:0000256" key="1">
    <source>
        <dbReference type="ARBA" id="ARBA00022603"/>
    </source>
</evidence>
<evidence type="ECO:0000256" key="2">
    <source>
        <dbReference type="ARBA" id="ARBA00022679"/>
    </source>
</evidence>
<dbReference type="GO" id="GO:0008168">
    <property type="term" value="F:methyltransferase activity"/>
    <property type="evidence" value="ECO:0007669"/>
    <property type="project" value="UniProtKB-KW"/>
</dbReference>
<reference evidence="3" key="1">
    <citation type="submission" date="2013-01" db="EMBL/GenBank/DDBJ databases">
        <title>Genome draft of Hydrogenophaga taeniospiralis 2K1.</title>
        <authorList>
            <person name="Gomila M."/>
            <person name="Lalucat J."/>
        </authorList>
    </citation>
    <scope>NUCLEOTIDE SEQUENCE</scope>
    <source>
        <strain evidence="3">CCUG 15921</strain>
    </source>
</reference>
<protein>
    <submittedName>
        <fullName evidence="3">Biotin synthesis protein BioC</fullName>
    </submittedName>
</protein>
<sequence length="302" mass="34548">MNNTPEAETPVPGLDPVAAQRWLRHPRHQSPWLHEEVASRMAERLQWFRDKPASWLHWEPVLGGLQSHQRVRSLLPQARCHVAAQQMPQALLATREPPSASWNPLNWVRGKTPAPAQDETRVAMLWANMALHLEPRPQALLRRWHAHIETNGFLMFSCLGPDTLRELRSIYQRAGWPGPTHAFTDMHDWGDMLVHSGFAEPVMDMERITLSYSAAPPLLKDLRELGRNLHADRFEGWRSRAWHARLCEALESELPRSDDGRLQLTVEVIYGHAFKPVARAQLGSNTSVSVDDMRAMLRAGRR</sequence>
<accession>A0A9X4NVU1</accession>
<keyword evidence="4" id="KW-1185">Reference proteome</keyword>
<organism evidence="3 4">
    <name type="scientific">Hydrogenophaga taeniospiralis CCUG 15921</name>
    <dbReference type="NCBI Taxonomy" id="1281780"/>
    <lineage>
        <taxon>Bacteria</taxon>
        <taxon>Pseudomonadati</taxon>
        <taxon>Pseudomonadota</taxon>
        <taxon>Betaproteobacteria</taxon>
        <taxon>Burkholderiales</taxon>
        <taxon>Comamonadaceae</taxon>
        <taxon>Hydrogenophaga</taxon>
    </lineage>
</organism>
<dbReference type="EMBL" id="AOGK01000036">
    <property type="protein sequence ID" value="MDG5978367.1"/>
    <property type="molecule type" value="Genomic_DNA"/>
</dbReference>
<dbReference type="Proteomes" id="UP001152876">
    <property type="component" value="Unassembled WGS sequence"/>
</dbReference>
<keyword evidence="2" id="KW-0808">Transferase</keyword>
<gene>
    <name evidence="3" type="ORF">H010_24160</name>
</gene>
<dbReference type="PANTHER" id="PTHR13090">
    <property type="entry name" value="ARGININE-HYDROXYLASE NDUFAF5, MITOCHONDRIAL"/>
    <property type="match status" value="1"/>
</dbReference>
<dbReference type="OrthoDB" id="9760689at2"/>
<proteinExistence type="predicted"/>
<dbReference type="Gene3D" id="3.40.50.150">
    <property type="entry name" value="Vaccinia Virus protein VP39"/>
    <property type="match status" value="1"/>
</dbReference>
<dbReference type="PANTHER" id="PTHR13090:SF1">
    <property type="entry name" value="ARGININE-HYDROXYLASE NDUFAF5, MITOCHONDRIAL"/>
    <property type="match status" value="1"/>
</dbReference>
<dbReference type="SUPFAM" id="SSF53335">
    <property type="entry name" value="S-adenosyl-L-methionine-dependent methyltransferases"/>
    <property type="match status" value="1"/>
</dbReference>
<dbReference type="RefSeq" id="WP_068176327.1">
    <property type="nucleotide sequence ID" value="NZ_AOGK01000036.1"/>
</dbReference>
<dbReference type="InterPro" id="IPR029063">
    <property type="entry name" value="SAM-dependent_MTases_sf"/>
</dbReference>
<dbReference type="GO" id="GO:0032259">
    <property type="term" value="P:methylation"/>
    <property type="evidence" value="ECO:0007669"/>
    <property type="project" value="UniProtKB-KW"/>
</dbReference>
<dbReference type="InterPro" id="IPR050602">
    <property type="entry name" value="Malonyl-ACP_OMT"/>
</dbReference>
<evidence type="ECO:0000313" key="3">
    <source>
        <dbReference type="EMBL" id="MDG5978367.1"/>
    </source>
</evidence>
<comment type="caution">
    <text evidence="3">The sequence shown here is derived from an EMBL/GenBank/DDBJ whole genome shotgun (WGS) entry which is preliminary data.</text>
</comment>
<evidence type="ECO:0000313" key="4">
    <source>
        <dbReference type="Proteomes" id="UP001152876"/>
    </source>
</evidence>
<dbReference type="AlphaFoldDB" id="A0A9X4NVU1"/>
<keyword evidence="1" id="KW-0489">Methyltransferase</keyword>